<dbReference type="Proteomes" id="UP000016519">
    <property type="component" value="Unassembled WGS sequence"/>
</dbReference>
<dbReference type="Pfam" id="PF09250">
    <property type="entry name" value="Prim-Pol"/>
    <property type="match status" value="1"/>
</dbReference>
<keyword evidence="3" id="KW-0067">ATP-binding</keyword>
<reference evidence="5 6" key="1">
    <citation type="submission" date="2013-08" db="EMBL/GenBank/DDBJ databases">
        <authorList>
            <person name="Weinstock G."/>
            <person name="Sodergren E."/>
            <person name="Wylie T."/>
            <person name="Fulton L."/>
            <person name="Fulton R."/>
            <person name="Fronick C."/>
            <person name="O'Laughlin M."/>
            <person name="Godfrey J."/>
            <person name="Miner T."/>
            <person name="Herter B."/>
            <person name="Appelbaum E."/>
            <person name="Cordes M."/>
            <person name="Lek S."/>
            <person name="Wollam A."/>
            <person name="Pepin K.H."/>
            <person name="Palsikar V.B."/>
            <person name="Mitreva M."/>
            <person name="Wilson R.K."/>
        </authorList>
    </citation>
    <scope>NUCLEOTIDE SEQUENCE [LARGE SCALE GENOMIC DNA]</scope>
    <source>
        <strain evidence="5 6">F0580</strain>
    </source>
</reference>
<dbReference type="PROSITE" id="PS51206">
    <property type="entry name" value="SF3_HELICASE_1"/>
    <property type="match status" value="1"/>
</dbReference>
<dbReference type="Gene3D" id="3.40.50.300">
    <property type="entry name" value="P-loop containing nucleotide triphosphate hydrolases"/>
    <property type="match status" value="1"/>
</dbReference>
<keyword evidence="6" id="KW-1185">Reference proteome</keyword>
<evidence type="ECO:0000256" key="1">
    <source>
        <dbReference type="ARBA" id="ARBA00022741"/>
    </source>
</evidence>
<dbReference type="InterPro" id="IPR014015">
    <property type="entry name" value="Helicase_SF3_DNA-vir"/>
</dbReference>
<dbReference type="HOGENOM" id="CLU_019928_0_0_11"/>
<dbReference type="PANTHER" id="PTHR35372">
    <property type="entry name" value="ATP BINDING PROTEIN-RELATED"/>
    <property type="match status" value="1"/>
</dbReference>
<dbReference type="RefSeq" id="WP_021618679.1">
    <property type="nucleotide sequence ID" value="NZ_KE952646.1"/>
</dbReference>
<dbReference type="GO" id="GO:0016787">
    <property type="term" value="F:hydrolase activity"/>
    <property type="evidence" value="ECO:0007669"/>
    <property type="project" value="UniProtKB-KW"/>
</dbReference>
<comment type="caution">
    <text evidence="5">The sequence shown here is derived from an EMBL/GenBank/DDBJ whole genome shotgun (WGS) entry which is preliminary data.</text>
</comment>
<protein>
    <submittedName>
        <fullName evidence="5">DNA primase/polymerase</fullName>
    </submittedName>
</protein>
<dbReference type="InterPro" id="IPR045455">
    <property type="entry name" value="NrS-1_pol-like_helicase"/>
</dbReference>
<dbReference type="PATRIC" id="fig|1321816.3.peg.1384"/>
<dbReference type="InterPro" id="IPR027417">
    <property type="entry name" value="P-loop_NTPase"/>
</dbReference>
<evidence type="ECO:0000313" key="6">
    <source>
        <dbReference type="Proteomes" id="UP000016519"/>
    </source>
</evidence>
<sequence>MRQADTSYTFSRIPDGPQNVERVYNNVRVLSDLDDILTTDFSFTDRLGQTIAIPTTASKRSIKPIAAEGYCKAVWDFKNGDMLLGEDGKTLYVRDVDRSGQNQRLDSWHAISNLENEYHVPGRDTYSPWNDQLRVECAKKTEHVRHGVKFTDRAFIRFNGQMADIDASSPYFSEPFEVTLDVRFDDGLAGQAVQFLRDVTVDDKSGMNLCRMFATPLLEPYKHLTYVLYGDGGNGKGILLNTLAASLPGLTASVDSQKILGGRRGSGGFDTQQEMGKLIGALWAFDEDADTISLEQLTALKKISTGDSVTARRIQENAVSFAPKCTFIVATNNPVITTMSNAIARRFVYVRMKDGRKPSEFQELLEFRREYGVAPFLMASCLTWLQHGDDPYYDVSVGSASDLSEAEQWLVDMICEQGYAISRDNPYSESAREHKSSISKLGLKSATKNIDNNKLRVLVVADERRFHPYREAWEKDQQQLEEASKPLPVPEPIESTSRISLSEFGFQADYVPARQDKSALNWKKQAENPAVDTSSIPDTAAYAVIPRAGFMVIDMDKAKQEGEQDGWQSLQLSVGQYGSSEFPRTYLVTTPSGGVHAYYKMPQGLSGHILNKVKAGGHNIDLRVDGLGYVIGAGSTTTGGVYEVCDLPDGDVIPELSMSLVKWLDTVGCIQHEEQSQTQPVFQQTQAVTTTPTVAMSPLERLLSQAYNGNSANGEPPVDMSIIPKGQRNQTLHDWLYGRLANHPDNSQRIVDDFYTRGRNSGLPDGELNTILKSVCRALGLTV</sequence>
<dbReference type="GO" id="GO:0005524">
    <property type="term" value="F:ATP binding"/>
    <property type="evidence" value="ECO:0007669"/>
    <property type="project" value="UniProtKB-KW"/>
</dbReference>
<dbReference type="AlphaFoldDB" id="U1SCX4"/>
<name>U1SCX4_9BIFI</name>
<dbReference type="EMBL" id="AWSI01000041">
    <property type="protein sequence ID" value="ERH29768.1"/>
    <property type="molecule type" value="Genomic_DNA"/>
</dbReference>
<dbReference type="SUPFAM" id="SSF52540">
    <property type="entry name" value="P-loop containing nucleoside triphosphate hydrolases"/>
    <property type="match status" value="1"/>
</dbReference>
<keyword evidence="1" id="KW-0547">Nucleotide-binding</keyword>
<proteinExistence type="predicted"/>
<dbReference type="PANTHER" id="PTHR35372:SF2">
    <property type="entry name" value="SF3 HELICASE DOMAIN-CONTAINING PROTEIN"/>
    <property type="match status" value="1"/>
</dbReference>
<organism evidence="5 6">
    <name type="scientific">Alloscardovia omnicolens F0580</name>
    <dbReference type="NCBI Taxonomy" id="1321816"/>
    <lineage>
        <taxon>Bacteria</taxon>
        <taxon>Bacillati</taxon>
        <taxon>Actinomycetota</taxon>
        <taxon>Actinomycetes</taxon>
        <taxon>Bifidobacteriales</taxon>
        <taxon>Bifidobacteriaceae</taxon>
        <taxon>Alloscardovia</taxon>
    </lineage>
</organism>
<feature type="domain" description="SF3 helicase" evidence="4">
    <location>
        <begin position="174"/>
        <end position="365"/>
    </location>
</feature>
<dbReference type="InterPro" id="IPR051620">
    <property type="entry name" value="ORF904-like_C"/>
</dbReference>
<keyword evidence="2" id="KW-0378">Hydrolase</keyword>
<gene>
    <name evidence="5" type="ORF">HMPREF9244_01568</name>
</gene>
<evidence type="ECO:0000259" key="4">
    <source>
        <dbReference type="PROSITE" id="PS51206"/>
    </source>
</evidence>
<evidence type="ECO:0000256" key="2">
    <source>
        <dbReference type="ARBA" id="ARBA00022801"/>
    </source>
</evidence>
<dbReference type="InterPro" id="IPR015330">
    <property type="entry name" value="DNA_primase/pol_bifunc_N"/>
</dbReference>
<dbReference type="SUPFAM" id="SSF56747">
    <property type="entry name" value="Prim-pol domain"/>
    <property type="match status" value="1"/>
</dbReference>
<evidence type="ECO:0000313" key="5">
    <source>
        <dbReference type="EMBL" id="ERH29768.1"/>
    </source>
</evidence>
<accession>U1SCX4</accession>
<dbReference type="SMART" id="SM00943">
    <property type="entry name" value="Prim-Pol"/>
    <property type="match status" value="1"/>
</dbReference>
<evidence type="ECO:0000256" key="3">
    <source>
        <dbReference type="ARBA" id="ARBA00022840"/>
    </source>
</evidence>
<dbReference type="Pfam" id="PF19263">
    <property type="entry name" value="DUF5906"/>
    <property type="match status" value="1"/>
</dbReference>